<evidence type="ECO:0000313" key="2">
    <source>
        <dbReference type="Proteomes" id="UP000627205"/>
    </source>
</evidence>
<reference evidence="1" key="2">
    <citation type="submission" date="2020-09" db="EMBL/GenBank/DDBJ databases">
        <authorList>
            <person name="Sun Q."/>
            <person name="Sedlacek I."/>
        </authorList>
    </citation>
    <scope>NUCLEOTIDE SEQUENCE</scope>
    <source>
        <strain evidence="1">CCM 7664</strain>
    </source>
</reference>
<sequence length="278" mass="30325">MGSYVPLFRLAVAHDFFADGICRHLGFVAAGQTARAVRNAQLVIRNTDGGLGIFCDEDRLADLRSETGAQAIALSFIACSSDPHFVQYTAAPVADAQRLLVFDSRRAVPGEDGRGRLHAAECAGESDLQDVASPELAGIVDRAALLARPAFVVTFAVGDGDLRDVADYSLRFAARSSYWKYYIDGDLSSRELAIVDLDGREDFTQAGTERLRGRPSHVFRSGKAIPMQERHTQRFQLKERGTFGEKVVVKRLPNASVNRIGMETIDGKAALVSEMYIG</sequence>
<comment type="caution">
    <text evidence="1">The sequence shown here is derived from an EMBL/GenBank/DDBJ whole genome shotgun (WGS) entry which is preliminary data.</text>
</comment>
<dbReference type="EMBL" id="BMDP01000001">
    <property type="protein sequence ID" value="GGI52871.1"/>
    <property type="molecule type" value="Genomic_DNA"/>
</dbReference>
<dbReference type="RefSeq" id="WP_188418931.1">
    <property type="nucleotide sequence ID" value="NZ_BMDP01000001.1"/>
</dbReference>
<evidence type="ECO:0000313" key="1">
    <source>
        <dbReference type="EMBL" id="GGI52871.1"/>
    </source>
</evidence>
<dbReference type="AlphaFoldDB" id="A0A8J3AVA0"/>
<organism evidence="1 2">
    <name type="scientific">Oxalicibacterium solurbis</name>
    <dbReference type="NCBI Taxonomy" id="69280"/>
    <lineage>
        <taxon>Bacteria</taxon>
        <taxon>Pseudomonadati</taxon>
        <taxon>Pseudomonadota</taxon>
        <taxon>Betaproteobacteria</taxon>
        <taxon>Burkholderiales</taxon>
        <taxon>Oxalobacteraceae</taxon>
        <taxon>Oxalicibacterium</taxon>
    </lineage>
</organism>
<protein>
    <submittedName>
        <fullName evidence="1">Uncharacterized protein</fullName>
    </submittedName>
</protein>
<keyword evidence="2" id="KW-1185">Reference proteome</keyword>
<gene>
    <name evidence="1" type="ORF">GCM10011430_00450</name>
</gene>
<dbReference type="Proteomes" id="UP000627205">
    <property type="component" value="Unassembled WGS sequence"/>
</dbReference>
<name>A0A8J3AVA0_9BURK</name>
<reference evidence="1" key="1">
    <citation type="journal article" date="2014" name="Int. J. Syst. Evol. Microbiol.">
        <title>Complete genome sequence of Corynebacterium casei LMG S-19264T (=DSM 44701T), isolated from a smear-ripened cheese.</title>
        <authorList>
            <consortium name="US DOE Joint Genome Institute (JGI-PGF)"/>
            <person name="Walter F."/>
            <person name="Albersmeier A."/>
            <person name="Kalinowski J."/>
            <person name="Ruckert C."/>
        </authorList>
    </citation>
    <scope>NUCLEOTIDE SEQUENCE</scope>
    <source>
        <strain evidence="1">CCM 7664</strain>
    </source>
</reference>
<proteinExistence type="predicted"/>
<accession>A0A8J3AVA0</accession>